<keyword evidence="11" id="KW-1185">Reference proteome</keyword>
<dbReference type="RefSeq" id="WP_013030947.1">
    <property type="nucleotide sequence ID" value="NC_013959.1"/>
</dbReference>
<dbReference type="CDD" id="cd00130">
    <property type="entry name" value="PAS"/>
    <property type="match status" value="2"/>
</dbReference>
<dbReference type="Gene3D" id="3.30.450.20">
    <property type="entry name" value="PAS domain"/>
    <property type="match status" value="2"/>
</dbReference>
<dbReference type="PROSITE" id="PS50110">
    <property type="entry name" value="RESPONSE_REGULATORY"/>
    <property type="match status" value="1"/>
</dbReference>
<dbReference type="SMART" id="SM00086">
    <property type="entry name" value="PAC"/>
    <property type="match status" value="2"/>
</dbReference>
<dbReference type="PANTHER" id="PTHR43304">
    <property type="entry name" value="PHYTOCHROME-LIKE PROTEIN CPH1"/>
    <property type="match status" value="1"/>
</dbReference>
<evidence type="ECO:0000259" key="7">
    <source>
        <dbReference type="PROSITE" id="PS50110"/>
    </source>
</evidence>
<dbReference type="Pfam" id="PF13426">
    <property type="entry name" value="PAS_9"/>
    <property type="match status" value="1"/>
</dbReference>
<evidence type="ECO:0000313" key="10">
    <source>
        <dbReference type="EMBL" id="ADE13051.1"/>
    </source>
</evidence>
<evidence type="ECO:0000313" key="11">
    <source>
        <dbReference type="Proteomes" id="UP000001625"/>
    </source>
</evidence>
<dbReference type="InterPro" id="IPR013655">
    <property type="entry name" value="PAS_fold_3"/>
</dbReference>
<sequence length="445" mass="50280">MTKPQIHVLIVEDDVVDRMACRRSFAQDTHDFEFVLVEAETARDGLQLVHTEKLDCVLLDYNLPDLNGLEFLAELKDDLGAIPLPVIMLTGADNAAVAVEAIKLGAQDYVVKDPNLQYLELLPAVIERVLREQLALKEKQLMESSLARAEAKYRSLVEQIPAITYSTALNVTGKLIYISPQIRQLGYAPEELLADPEGILKLLHPEDRTGAYTQISHCYESGEPLRCECRLLTREGKVRWFLNEAVLVRHESEEPLFLQGILIDITKDKEVEEELQQHRRRLEELVESRTVQFERRIAILESANANLVSKLGECTQAGSAQKKCADQFADLYHNAPCGCHSLDLDGVFVQVNDTELAWLGLAREEVVGKIRLTDILTPASVKKFQDSYRHFKEHGWVRNLELEIVRKDGARLPVLLNANAVKDKGRFVMSRSVVFDITGFKRTGQ</sequence>
<evidence type="ECO:0000256" key="4">
    <source>
        <dbReference type="ARBA" id="ARBA00022679"/>
    </source>
</evidence>
<dbReference type="InterPro" id="IPR011006">
    <property type="entry name" value="CheY-like_superfamily"/>
</dbReference>
<dbReference type="GO" id="GO:0000160">
    <property type="term" value="P:phosphorelay signal transduction system"/>
    <property type="evidence" value="ECO:0007669"/>
    <property type="project" value="InterPro"/>
</dbReference>
<dbReference type="EC" id="2.7.13.3" evidence="2"/>
<feature type="domain" description="PAC" evidence="9">
    <location>
        <begin position="398"/>
        <end position="445"/>
    </location>
</feature>
<evidence type="ECO:0000256" key="2">
    <source>
        <dbReference type="ARBA" id="ARBA00012438"/>
    </source>
</evidence>
<dbReference type="KEGG" id="slt:Slit_2826"/>
<comment type="catalytic activity">
    <reaction evidence="1">
        <text>ATP + protein L-histidine = ADP + protein N-phospho-L-histidine.</text>
        <dbReference type="EC" id="2.7.13.3"/>
    </reaction>
</comment>
<feature type="domain" description="PAS" evidence="8">
    <location>
        <begin position="342"/>
        <end position="395"/>
    </location>
</feature>
<evidence type="ECO:0000256" key="5">
    <source>
        <dbReference type="ARBA" id="ARBA00022777"/>
    </source>
</evidence>
<dbReference type="Pfam" id="PF08447">
    <property type="entry name" value="PAS_3"/>
    <property type="match status" value="1"/>
</dbReference>
<dbReference type="OrthoDB" id="9793549at2"/>
<dbReference type="Gene3D" id="3.40.50.2300">
    <property type="match status" value="1"/>
</dbReference>
<dbReference type="SMART" id="SM00448">
    <property type="entry name" value="REC"/>
    <property type="match status" value="1"/>
</dbReference>
<dbReference type="NCBIfam" id="TIGR00229">
    <property type="entry name" value="sensory_box"/>
    <property type="match status" value="2"/>
</dbReference>
<dbReference type="AlphaFoldDB" id="D5CPQ6"/>
<dbReference type="SUPFAM" id="SSF55785">
    <property type="entry name" value="PYP-like sensor domain (PAS domain)"/>
    <property type="match status" value="2"/>
</dbReference>
<dbReference type="STRING" id="580332.Slit_2826"/>
<keyword evidence="4" id="KW-0808">Transferase</keyword>
<dbReference type="GO" id="GO:0004673">
    <property type="term" value="F:protein histidine kinase activity"/>
    <property type="evidence" value="ECO:0007669"/>
    <property type="project" value="UniProtKB-EC"/>
</dbReference>
<dbReference type="InterPro" id="IPR001610">
    <property type="entry name" value="PAC"/>
</dbReference>
<dbReference type="Proteomes" id="UP000001625">
    <property type="component" value="Chromosome"/>
</dbReference>
<dbReference type="SUPFAM" id="SSF52172">
    <property type="entry name" value="CheY-like"/>
    <property type="match status" value="1"/>
</dbReference>
<proteinExistence type="predicted"/>
<dbReference type="eggNOG" id="COG2202">
    <property type="taxonomic scope" value="Bacteria"/>
</dbReference>
<dbReference type="Pfam" id="PF00072">
    <property type="entry name" value="Response_reg"/>
    <property type="match status" value="1"/>
</dbReference>
<protein>
    <recommendedName>
        <fullName evidence="2">histidine kinase</fullName>
        <ecNumber evidence="2">2.7.13.3</ecNumber>
    </recommendedName>
</protein>
<feature type="domain" description="Response regulatory" evidence="7">
    <location>
        <begin position="7"/>
        <end position="127"/>
    </location>
</feature>
<feature type="modified residue" description="4-aspartylphosphate" evidence="6">
    <location>
        <position position="60"/>
    </location>
</feature>
<dbReference type="InterPro" id="IPR052162">
    <property type="entry name" value="Sensor_kinase/Photoreceptor"/>
</dbReference>
<dbReference type="InterPro" id="IPR000700">
    <property type="entry name" value="PAS-assoc_C"/>
</dbReference>
<evidence type="ECO:0000256" key="1">
    <source>
        <dbReference type="ARBA" id="ARBA00000085"/>
    </source>
</evidence>
<dbReference type="CDD" id="cd00156">
    <property type="entry name" value="REC"/>
    <property type="match status" value="1"/>
</dbReference>
<dbReference type="InterPro" id="IPR035965">
    <property type="entry name" value="PAS-like_dom_sf"/>
</dbReference>
<dbReference type="PROSITE" id="PS50112">
    <property type="entry name" value="PAS"/>
    <property type="match status" value="2"/>
</dbReference>
<dbReference type="PANTHER" id="PTHR43304:SF1">
    <property type="entry name" value="PAC DOMAIN-CONTAINING PROTEIN"/>
    <property type="match status" value="1"/>
</dbReference>
<dbReference type="PROSITE" id="PS50113">
    <property type="entry name" value="PAC"/>
    <property type="match status" value="2"/>
</dbReference>
<evidence type="ECO:0000259" key="8">
    <source>
        <dbReference type="PROSITE" id="PS50112"/>
    </source>
</evidence>
<dbReference type="SMART" id="SM00091">
    <property type="entry name" value="PAS"/>
    <property type="match status" value="2"/>
</dbReference>
<dbReference type="EMBL" id="CP001965">
    <property type="protein sequence ID" value="ADE13051.1"/>
    <property type="molecule type" value="Genomic_DNA"/>
</dbReference>
<name>D5CPQ6_SIDLE</name>
<organism evidence="10 11">
    <name type="scientific">Sideroxydans lithotrophicus (strain ES-1)</name>
    <dbReference type="NCBI Taxonomy" id="580332"/>
    <lineage>
        <taxon>Bacteria</taxon>
        <taxon>Pseudomonadati</taxon>
        <taxon>Pseudomonadota</taxon>
        <taxon>Betaproteobacteria</taxon>
        <taxon>Nitrosomonadales</taxon>
        <taxon>Gallionellaceae</taxon>
        <taxon>Sideroxydans</taxon>
    </lineage>
</organism>
<dbReference type="InterPro" id="IPR001789">
    <property type="entry name" value="Sig_transdc_resp-reg_receiver"/>
</dbReference>
<reference evidence="10 11" key="1">
    <citation type="submission" date="2010-03" db="EMBL/GenBank/DDBJ databases">
        <title>Complete sequence of Sideroxydans lithotrophicus ES-1.</title>
        <authorList>
            <consortium name="US DOE Joint Genome Institute"/>
            <person name="Lucas S."/>
            <person name="Copeland A."/>
            <person name="Lapidus A."/>
            <person name="Cheng J.-F."/>
            <person name="Bruce D."/>
            <person name="Goodwin L."/>
            <person name="Pitluck S."/>
            <person name="Munk A.C."/>
            <person name="Detter J.C."/>
            <person name="Han C."/>
            <person name="Tapia R."/>
            <person name="Larimer F."/>
            <person name="Land M."/>
            <person name="Hauser L."/>
            <person name="Kyrpides N."/>
            <person name="Ivanova N."/>
            <person name="Emerson D."/>
            <person name="Woyke T."/>
        </authorList>
    </citation>
    <scope>NUCLEOTIDE SEQUENCE [LARGE SCALE GENOMIC DNA]</scope>
    <source>
        <strain evidence="10 11">ES-1</strain>
    </source>
</reference>
<feature type="domain" description="PAC" evidence="9">
    <location>
        <begin position="225"/>
        <end position="277"/>
    </location>
</feature>
<dbReference type="InterPro" id="IPR000014">
    <property type="entry name" value="PAS"/>
</dbReference>
<evidence type="ECO:0000256" key="6">
    <source>
        <dbReference type="PROSITE-ProRule" id="PRU00169"/>
    </source>
</evidence>
<feature type="domain" description="PAS" evidence="8">
    <location>
        <begin position="185"/>
        <end position="222"/>
    </location>
</feature>
<accession>D5CPQ6</accession>
<dbReference type="eggNOG" id="COG0745">
    <property type="taxonomic scope" value="Bacteria"/>
</dbReference>
<evidence type="ECO:0000259" key="9">
    <source>
        <dbReference type="PROSITE" id="PS50113"/>
    </source>
</evidence>
<dbReference type="HOGENOM" id="CLU_615224_0_0_4"/>
<evidence type="ECO:0000256" key="3">
    <source>
        <dbReference type="ARBA" id="ARBA00022553"/>
    </source>
</evidence>
<keyword evidence="5" id="KW-0418">Kinase</keyword>
<gene>
    <name evidence="10" type="ordered locus">Slit_2826</name>
</gene>
<keyword evidence="3 6" id="KW-0597">Phosphoprotein</keyword>